<feature type="chain" id="PRO_5046199942" evidence="2">
    <location>
        <begin position="23"/>
        <end position="358"/>
    </location>
</feature>
<keyword evidence="4" id="KW-0813">Transport</keyword>
<dbReference type="RefSeq" id="WP_354555224.1">
    <property type="nucleotide sequence ID" value="NZ_JBEPMB010000001.1"/>
</dbReference>
<dbReference type="CDD" id="cd19963">
    <property type="entry name" value="PBP1_BMP-like"/>
    <property type="match status" value="1"/>
</dbReference>
<organism evidence="4 5">
    <name type="scientific">Rhizobium aquaticum</name>
    <dbReference type="NCBI Taxonomy" id="1549636"/>
    <lineage>
        <taxon>Bacteria</taxon>
        <taxon>Pseudomonadati</taxon>
        <taxon>Pseudomonadota</taxon>
        <taxon>Alphaproteobacteria</taxon>
        <taxon>Hyphomicrobiales</taxon>
        <taxon>Rhizobiaceae</taxon>
        <taxon>Rhizobium/Agrobacterium group</taxon>
        <taxon>Rhizobium</taxon>
    </lineage>
</organism>
<proteinExistence type="predicted"/>
<dbReference type="Gene3D" id="3.40.50.2300">
    <property type="match status" value="2"/>
</dbReference>
<accession>A0ABV2IW13</accession>
<dbReference type="PANTHER" id="PTHR43208">
    <property type="entry name" value="ABC TRANSPORTER SUBSTRATE-BINDING PROTEIN"/>
    <property type="match status" value="1"/>
</dbReference>
<dbReference type="InterPro" id="IPR052910">
    <property type="entry name" value="ABC-Purine-Binding"/>
</dbReference>
<evidence type="ECO:0000313" key="4">
    <source>
        <dbReference type="EMBL" id="MET3612670.1"/>
    </source>
</evidence>
<gene>
    <name evidence="4" type="ORF">ABID16_000975</name>
</gene>
<protein>
    <submittedName>
        <fullName evidence="4">Simple sugar transport system substrate-binding protein</fullName>
    </submittedName>
</protein>
<dbReference type="InterPro" id="IPR003760">
    <property type="entry name" value="PnrA-like"/>
</dbReference>
<feature type="signal peptide" evidence="2">
    <location>
        <begin position="1"/>
        <end position="22"/>
    </location>
</feature>
<evidence type="ECO:0000256" key="2">
    <source>
        <dbReference type="SAM" id="SignalP"/>
    </source>
</evidence>
<comment type="caution">
    <text evidence="4">The sequence shown here is derived from an EMBL/GenBank/DDBJ whole genome shotgun (WGS) entry which is preliminary data.</text>
</comment>
<dbReference type="Pfam" id="PF02608">
    <property type="entry name" value="Bmp"/>
    <property type="match status" value="1"/>
</dbReference>
<dbReference type="PANTHER" id="PTHR43208:SF1">
    <property type="entry name" value="ABC TRANSPORTER SUBSTRATE-BINDING PROTEIN"/>
    <property type="match status" value="1"/>
</dbReference>
<keyword evidence="5" id="KW-1185">Reference proteome</keyword>
<reference evidence="4 5" key="1">
    <citation type="submission" date="2024-06" db="EMBL/GenBank/DDBJ databases">
        <title>Genomic Encyclopedia of Type Strains, Phase IV (KMG-IV): sequencing the most valuable type-strain genomes for metagenomic binning, comparative biology and taxonomic classification.</title>
        <authorList>
            <person name="Goeker M."/>
        </authorList>
    </citation>
    <scope>NUCLEOTIDE SEQUENCE [LARGE SCALE GENOMIC DNA]</scope>
    <source>
        <strain evidence="4 5">DSM 29780</strain>
    </source>
</reference>
<dbReference type="EMBL" id="JBEPMB010000001">
    <property type="protein sequence ID" value="MET3612670.1"/>
    <property type="molecule type" value="Genomic_DNA"/>
</dbReference>
<dbReference type="Proteomes" id="UP001549047">
    <property type="component" value="Unassembled WGS sequence"/>
</dbReference>
<keyword evidence="1 2" id="KW-0732">Signal</keyword>
<evidence type="ECO:0000313" key="5">
    <source>
        <dbReference type="Proteomes" id="UP001549047"/>
    </source>
</evidence>
<name>A0ABV2IW13_9HYPH</name>
<evidence type="ECO:0000259" key="3">
    <source>
        <dbReference type="Pfam" id="PF02608"/>
    </source>
</evidence>
<sequence>MGVMKITGALTGLILFASFAEAADKPKICFVYPGLKGDGGWSESQERGRQEVERQFGGQIETSFTESVAEGAAAIPVFDRLAASGCNMIFATAFGYMDAVLAAAAKYPAVRFEHLAGFKTTRNVAVYNARFYEARFLTGRIAARMSKSGQAAYIAPFPIPEVMQGINAFELGAQSVDPRFKTKVYWTGSWFDPDKEAKAARAAAADGMDIVTQQTDSTAPMQVAETGNLRAFGYGADLSRIGQLAQLTAIVYNWGAYDVARVKAYLEGSWAGEVNWDGLSTGIITMAPYRNMPADVAKFAQSSEQKIANGSLQPFHGPVRTQASKTWLKKNETAADSVLLSMDFFVLGVIGDIPKTAQ</sequence>
<feature type="domain" description="ABC transporter substrate-binding protein PnrA-like" evidence="3">
    <location>
        <begin position="26"/>
        <end position="309"/>
    </location>
</feature>
<keyword evidence="4" id="KW-0762">Sugar transport</keyword>
<evidence type="ECO:0000256" key="1">
    <source>
        <dbReference type="ARBA" id="ARBA00022729"/>
    </source>
</evidence>